<protein>
    <submittedName>
        <fullName evidence="2">Uncharacterized protein</fullName>
    </submittedName>
</protein>
<keyword evidence="1" id="KW-0812">Transmembrane</keyword>
<name>A0A8J4FJN0_9CHLO</name>
<feature type="non-terminal residue" evidence="2">
    <location>
        <position position="195"/>
    </location>
</feature>
<keyword evidence="3" id="KW-1185">Reference proteome</keyword>
<sequence length="195" mass="22236">LRLRGGSVFGVAVGISAWMAGLWRLPSLAYLISNTYLVAGVGFFWFIGSVSVYVWGAGMDNPRMETLLAISFRLLGHLFLYIGLWEHETLAMYVQILAFLYCIVPTSWRERFWRALQLDFDEPFEDPHAPLKPNCGPHRLVVDGFIWNRLMVAIPIDGPEFRELLALGYEPNIYSGKMELVLQPAQYPPPSSRQR</sequence>
<accession>A0A8J4FJN0</accession>
<feature type="transmembrane region" description="Helical" evidence="1">
    <location>
        <begin position="67"/>
        <end position="84"/>
    </location>
</feature>
<feature type="transmembrane region" description="Helical" evidence="1">
    <location>
        <begin position="31"/>
        <end position="55"/>
    </location>
</feature>
<evidence type="ECO:0000256" key="1">
    <source>
        <dbReference type="SAM" id="Phobius"/>
    </source>
</evidence>
<keyword evidence="1" id="KW-0472">Membrane</keyword>
<proteinExistence type="predicted"/>
<keyword evidence="1" id="KW-1133">Transmembrane helix</keyword>
<gene>
    <name evidence="2" type="ORF">Vretifemale_4747</name>
</gene>
<dbReference type="AlphaFoldDB" id="A0A8J4FJN0"/>
<organism evidence="2 3">
    <name type="scientific">Volvox reticuliferus</name>
    <dbReference type="NCBI Taxonomy" id="1737510"/>
    <lineage>
        <taxon>Eukaryota</taxon>
        <taxon>Viridiplantae</taxon>
        <taxon>Chlorophyta</taxon>
        <taxon>core chlorophytes</taxon>
        <taxon>Chlorophyceae</taxon>
        <taxon>CS clade</taxon>
        <taxon>Chlamydomonadales</taxon>
        <taxon>Volvocaceae</taxon>
        <taxon>Volvox</taxon>
    </lineage>
</organism>
<evidence type="ECO:0000313" key="2">
    <source>
        <dbReference type="EMBL" id="GIL74867.1"/>
    </source>
</evidence>
<dbReference type="EMBL" id="BNCP01000006">
    <property type="protein sequence ID" value="GIL74867.1"/>
    <property type="molecule type" value="Genomic_DNA"/>
</dbReference>
<feature type="transmembrane region" description="Helical" evidence="1">
    <location>
        <begin position="90"/>
        <end position="108"/>
    </location>
</feature>
<evidence type="ECO:0000313" key="3">
    <source>
        <dbReference type="Proteomes" id="UP000747110"/>
    </source>
</evidence>
<reference evidence="2" key="1">
    <citation type="journal article" date="2021" name="Proc. Natl. Acad. Sci. U.S.A.">
        <title>Three genomes in the algal genus Volvox reveal the fate of a haploid sex-determining region after a transition to homothallism.</title>
        <authorList>
            <person name="Yamamoto K."/>
            <person name="Hamaji T."/>
            <person name="Kawai-Toyooka H."/>
            <person name="Matsuzaki R."/>
            <person name="Takahashi F."/>
            <person name="Nishimura Y."/>
            <person name="Kawachi M."/>
            <person name="Noguchi H."/>
            <person name="Minakuchi Y."/>
            <person name="Umen J.G."/>
            <person name="Toyoda A."/>
            <person name="Nozaki H."/>
        </authorList>
    </citation>
    <scope>NUCLEOTIDE SEQUENCE</scope>
    <source>
        <strain evidence="2">NIES-3786</strain>
    </source>
</reference>
<dbReference type="Proteomes" id="UP000747110">
    <property type="component" value="Unassembled WGS sequence"/>
</dbReference>
<comment type="caution">
    <text evidence="2">The sequence shown here is derived from an EMBL/GenBank/DDBJ whole genome shotgun (WGS) entry which is preliminary data.</text>
</comment>
<feature type="transmembrane region" description="Helical" evidence="1">
    <location>
        <begin position="7"/>
        <end position="25"/>
    </location>
</feature>
<dbReference type="OrthoDB" id="554413at2759"/>